<dbReference type="Gene3D" id="3.60.130.10">
    <property type="entry name" value="Clavaminate synthase-like"/>
    <property type="match status" value="1"/>
</dbReference>
<organism evidence="2 3">
    <name type="scientific">Pedobacter cryoconitis</name>
    <dbReference type="NCBI Taxonomy" id="188932"/>
    <lineage>
        <taxon>Bacteria</taxon>
        <taxon>Pseudomonadati</taxon>
        <taxon>Bacteroidota</taxon>
        <taxon>Sphingobacteriia</taxon>
        <taxon>Sphingobacteriales</taxon>
        <taxon>Sphingobacteriaceae</taxon>
        <taxon>Pedobacter</taxon>
    </lineage>
</organism>
<name>A0A7W8ZP25_9SPHI</name>
<dbReference type="RefSeq" id="WP_183883453.1">
    <property type="nucleotide sequence ID" value="NZ_JACHCD010000001.1"/>
</dbReference>
<dbReference type="InterPro" id="IPR042098">
    <property type="entry name" value="TauD-like_sf"/>
</dbReference>
<dbReference type="Proteomes" id="UP000537204">
    <property type="component" value="Unassembled WGS sequence"/>
</dbReference>
<protein>
    <recommendedName>
        <fullName evidence="4">TauD/TfdA-like domain-containing protein</fullName>
    </recommendedName>
</protein>
<keyword evidence="1" id="KW-0560">Oxidoreductase</keyword>
<dbReference type="GO" id="GO:0016706">
    <property type="term" value="F:2-oxoglutarate-dependent dioxygenase activity"/>
    <property type="evidence" value="ECO:0007669"/>
    <property type="project" value="UniProtKB-ARBA"/>
</dbReference>
<comment type="caution">
    <text evidence="2">The sequence shown here is derived from an EMBL/GenBank/DDBJ whole genome shotgun (WGS) entry which is preliminary data.</text>
</comment>
<evidence type="ECO:0000313" key="2">
    <source>
        <dbReference type="EMBL" id="MBB5637593.1"/>
    </source>
</evidence>
<evidence type="ECO:0000256" key="1">
    <source>
        <dbReference type="ARBA" id="ARBA00023002"/>
    </source>
</evidence>
<evidence type="ECO:0008006" key="4">
    <source>
        <dbReference type="Google" id="ProtNLM"/>
    </source>
</evidence>
<dbReference type="AlphaFoldDB" id="A0A7W8ZP25"/>
<proteinExistence type="predicted"/>
<reference evidence="2 3" key="1">
    <citation type="submission" date="2020-08" db="EMBL/GenBank/DDBJ databases">
        <title>Genomic Encyclopedia of Type Strains, Phase IV (KMG-V): Genome sequencing to study the core and pangenomes of soil and plant-associated prokaryotes.</title>
        <authorList>
            <person name="Whitman W."/>
        </authorList>
    </citation>
    <scope>NUCLEOTIDE SEQUENCE [LARGE SCALE GENOMIC DNA]</scope>
    <source>
        <strain evidence="2 3">S3M1</strain>
    </source>
</reference>
<dbReference type="EMBL" id="JACHCE010000005">
    <property type="protein sequence ID" value="MBB5637593.1"/>
    <property type="molecule type" value="Genomic_DNA"/>
</dbReference>
<accession>A0A7W8ZP25</accession>
<evidence type="ECO:0000313" key="3">
    <source>
        <dbReference type="Proteomes" id="UP000537204"/>
    </source>
</evidence>
<sequence length="207" mass="23530">MHIIDLQNEKPQHDHISAISTSLSENLHKDDFGCIIKNNSANPLDLFKRVCDEVGSPITEQYFDISSEDSYIHDVVAHLCLHTDTTEKDQAVLCSVDKILAHLSEIDIDILSTPIFEFGSGKGAVLTRHEDNYQLRYNGENINTTTLLHIAKDVLQKLEELIHEIGEQHTLNKGDLLVINNRRIVHSKTNFSNDSGYKFKSARLYYK</sequence>
<gene>
    <name evidence="2" type="ORF">HDE68_003508</name>
</gene>
<dbReference type="SUPFAM" id="SSF51197">
    <property type="entry name" value="Clavaminate synthase-like"/>
    <property type="match status" value="1"/>
</dbReference>